<keyword evidence="5 6" id="KW-0482">Metalloprotease</keyword>
<evidence type="ECO:0000313" key="8">
    <source>
        <dbReference type="Proteomes" id="UP001281410"/>
    </source>
</evidence>
<dbReference type="GO" id="GO:0004222">
    <property type="term" value="F:metalloendopeptidase activity"/>
    <property type="evidence" value="ECO:0007669"/>
    <property type="project" value="InterPro"/>
</dbReference>
<dbReference type="PANTHER" id="PTHR21711">
    <property type="entry name" value="MITOCHONDRIAL INNER MEMBRANE PROTEASE"/>
    <property type="match status" value="1"/>
</dbReference>
<dbReference type="GO" id="GO:0005739">
    <property type="term" value="C:mitochondrion"/>
    <property type="evidence" value="ECO:0007669"/>
    <property type="project" value="GOC"/>
</dbReference>
<evidence type="ECO:0000256" key="3">
    <source>
        <dbReference type="ARBA" id="ARBA00022723"/>
    </source>
</evidence>
<keyword evidence="2 6" id="KW-0645">Protease</keyword>
<accession>A0AAE0AIE0</accession>
<organism evidence="7 8">
    <name type="scientific">Dipteronia sinensis</name>
    <dbReference type="NCBI Taxonomy" id="43782"/>
    <lineage>
        <taxon>Eukaryota</taxon>
        <taxon>Viridiplantae</taxon>
        <taxon>Streptophyta</taxon>
        <taxon>Embryophyta</taxon>
        <taxon>Tracheophyta</taxon>
        <taxon>Spermatophyta</taxon>
        <taxon>Magnoliopsida</taxon>
        <taxon>eudicotyledons</taxon>
        <taxon>Gunneridae</taxon>
        <taxon>Pentapetalae</taxon>
        <taxon>rosids</taxon>
        <taxon>malvids</taxon>
        <taxon>Sapindales</taxon>
        <taxon>Sapindaceae</taxon>
        <taxon>Hippocastanoideae</taxon>
        <taxon>Acereae</taxon>
        <taxon>Dipteronia</taxon>
    </lineage>
</organism>
<dbReference type="EC" id="3.4.24.-" evidence="6"/>
<dbReference type="AlphaFoldDB" id="A0AAE0AIE0"/>
<keyword evidence="3 6" id="KW-0479">Metal-binding</keyword>
<sequence length="84" mass="9246">MVKFLKEHSEKSGCAIGDNFFKAVDNFFKAVRCGGMMVCSNHMNIQDEVNQVVIHELIHAYGDCCAANLNWANCAHHACSAVSI</sequence>
<protein>
    <recommendedName>
        <fullName evidence="6">Mitochondrial inner membrane protease ATP23</fullName>
        <ecNumber evidence="6">3.4.24.-</ecNumber>
    </recommendedName>
</protein>
<gene>
    <name evidence="7" type="ORF">Dsin_012612</name>
</gene>
<keyword evidence="8" id="KW-1185">Reference proteome</keyword>
<keyword evidence="4 6" id="KW-0378">Hydrolase</keyword>
<name>A0AAE0AIE0_9ROSI</name>
<dbReference type="Pfam" id="PF09768">
    <property type="entry name" value="Peptidase_M76"/>
    <property type="match status" value="1"/>
</dbReference>
<evidence type="ECO:0000256" key="2">
    <source>
        <dbReference type="ARBA" id="ARBA00022670"/>
    </source>
</evidence>
<proteinExistence type="inferred from homology"/>
<comment type="similarity">
    <text evidence="1 6">Belongs to the peptidase M76 family.</text>
</comment>
<feature type="non-terminal residue" evidence="7">
    <location>
        <position position="1"/>
    </location>
</feature>
<evidence type="ECO:0000256" key="5">
    <source>
        <dbReference type="ARBA" id="ARBA00023049"/>
    </source>
</evidence>
<comment type="caution">
    <text evidence="7">The sequence shown here is derived from an EMBL/GenBank/DDBJ whole genome shotgun (WGS) entry which is preliminary data.</text>
</comment>
<dbReference type="InterPro" id="IPR019165">
    <property type="entry name" value="Peptidase_M76_ATP23"/>
</dbReference>
<evidence type="ECO:0000313" key="7">
    <source>
        <dbReference type="EMBL" id="KAK3218642.1"/>
    </source>
</evidence>
<dbReference type="EMBL" id="JANJYJ010000004">
    <property type="protein sequence ID" value="KAK3218642.1"/>
    <property type="molecule type" value="Genomic_DNA"/>
</dbReference>
<evidence type="ECO:0000256" key="1">
    <source>
        <dbReference type="ARBA" id="ARBA00009915"/>
    </source>
</evidence>
<dbReference type="Proteomes" id="UP001281410">
    <property type="component" value="Unassembled WGS sequence"/>
</dbReference>
<evidence type="ECO:0000256" key="4">
    <source>
        <dbReference type="ARBA" id="ARBA00022801"/>
    </source>
</evidence>
<dbReference type="GO" id="GO:0046872">
    <property type="term" value="F:metal ion binding"/>
    <property type="evidence" value="ECO:0007669"/>
    <property type="project" value="UniProtKB-KW"/>
</dbReference>
<evidence type="ECO:0000256" key="6">
    <source>
        <dbReference type="RuleBase" id="RU364057"/>
    </source>
</evidence>
<dbReference type="PANTHER" id="PTHR21711:SF0">
    <property type="entry name" value="MITOCHONDRIAL INNER MEMBRANE PROTEASE ATP23 HOMOLOG"/>
    <property type="match status" value="1"/>
</dbReference>
<reference evidence="7" key="1">
    <citation type="journal article" date="2023" name="Plant J.">
        <title>Genome sequences and population genomics provide insights into the demographic history, inbreeding, and mutation load of two 'living fossil' tree species of Dipteronia.</title>
        <authorList>
            <person name="Feng Y."/>
            <person name="Comes H.P."/>
            <person name="Chen J."/>
            <person name="Zhu S."/>
            <person name="Lu R."/>
            <person name="Zhang X."/>
            <person name="Li P."/>
            <person name="Qiu J."/>
            <person name="Olsen K.M."/>
            <person name="Qiu Y."/>
        </authorList>
    </citation>
    <scope>NUCLEOTIDE SEQUENCE</scope>
    <source>
        <strain evidence="7">NBL</strain>
    </source>
</reference>
<dbReference type="GO" id="GO:0034982">
    <property type="term" value="P:mitochondrial protein processing"/>
    <property type="evidence" value="ECO:0007669"/>
    <property type="project" value="TreeGrafter"/>
</dbReference>
<dbReference type="GO" id="GO:0033615">
    <property type="term" value="P:mitochondrial proton-transporting ATP synthase complex assembly"/>
    <property type="evidence" value="ECO:0007669"/>
    <property type="project" value="TreeGrafter"/>
</dbReference>